<dbReference type="EMBL" id="QGDT01000016">
    <property type="protein sequence ID" value="PWJ54730.1"/>
    <property type="molecule type" value="Genomic_DNA"/>
</dbReference>
<keyword evidence="1" id="KW-0175">Coiled coil</keyword>
<keyword evidence="2" id="KW-0540">Nuclease</keyword>
<feature type="coiled-coil region" evidence="1">
    <location>
        <begin position="422"/>
        <end position="452"/>
    </location>
</feature>
<keyword evidence="2" id="KW-0269">Exonuclease</keyword>
<organism evidence="2 3">
    <name type="scientific">Dyadobacter jejuensis</name>
    <dbReference type="NCBI Taxonomy" id="1082580"/>
    <lineage>
        <taxon>Bacteria</taxon>
        <taxon>Pseudomonadati</taxon>
        <taxon>Bacteroidota</taxon>
        <taxon>Cytophagia</taxon>
        <taxon>Cytophagales</taxon>
        <taxon>Spirosomataceae</taxon>
        <taxon>Dyadobacter</taxon>
    </lineage>
</organism>
<dbReference type="PANTHER" id="PTHR32114:SF2">
    <property type="entry name" value="ABC TRANSPORTER ABCH.3"/>
    <property type="match status" value="1"/>
</dbReference>
<evidence type="ECO:0000256" key="1">
    <source>
        <dbReference type="SAM" id="Coils"/>
    </source>
</evidence>
<dbReference type="RefSeq" id="WP_109677539.1">
    <property type="nucleotide sequence ID" value="NZ_QGDT01000016.1"/>
</dbReference>
<sequence length="1032" mass="119586">MIPKYLKIKGLYSYQQEQEIHFDDLTNASLFGIFGAVGSGKSSILEAITFALYGDTERLNKSGDDRTYNMMNLRSDELLIDFECIAGKNGNRYRFTVRGRRNSKNFKDVKTFERKGYSWKEEQWVPLSENESIEDIIGLSYDNFRRTIIIPQGRFQEFIELRDADRTRMMKELFQLEKYDLSRKVATLMGKNKEAIAHVEGQLTGMTAVTTELIAQQEGMYEAVRLEIGKASEQVNSLTLLAETFQKQKLALENIRILTQQLKDLEAQEGQMKQRRASLAIFEICSLHFKPLLDQKKRLAEILHQEESQLEKLASQIDRLSTTRTERQSERVGLLPAYENREALLHQAMELEKVIIIASKNKQIDQQMGALTRGEARLKERKEALLKKKNDRSALEKETSAHKNKLPDLTETGKIQAWYTKLEILTKKKTATLEEANQVNQNQKEVEELKRKYLLELTTNFQLELAPDSGLSEFEKSIEKWLLQHSGQKKELEAKFLEVQTKARLQQFATELQDGAPCPLCGSEHHPALLHPNDEFNTQLKQLTDRKAFLEQQEKELRKAQPPIDRLFQQISSFEQQKTTIRSRWNEEKVALEEHDQLFVWPQFDRKDSARFLSYFEQTVQLQKTIKEQELLLKEASVAIEAEEIEIQQKLEAPLQSLKDEVLKAQSTIDTLTGQLTNIQLDDYRHKNSEALTDRVENLRKKYTEVKTKFEHTEKEIAELEKQIHALGGEQRSLLESRARHQAEFENLGQAVQQRLLQHAYESEEWVGQVLLSDLDIGTERNALDRFDLQIHTIRRDLQNQKEQNPISAYDPEQHEATNRKLQHLQKQLQTLTKEEGRLEGLLKQLKEDLIKRTTLLQEQERLDIRKNHLNDLAKLFRSSGFVDYASSIYLQNLIQAANGRFHQMTHQQLHLELGEGNSFWVRDLLNGGHLRLLKTLSGGQKFQAALSLALALADHIHVRNASKHNFFFLDEGFGSLDKAALQTVFETLKTLRKEHRIVGIISHVEDLQQEIQTYLKIEESETGSKIIPSWL</sequence>
<dbReference type="Gene3D" id="3.40.50.300">
    <property type="entry name" value="P-loop containing nucleotide triphosphate hydrolases"/>
    <property type="match status" value="2"/>
</dbReference>
<gene>
    <name evidence="2" type="ORF">CLV98_11615</name>
</gene>
<feature type="coiled-coil region" evidence="1">
    <location>
        <begin position="626"/>
        <end position="730"/>
    </location>
</feature>
<keyword evidence="2" id="KW-0378">Hydrolase</keyword>
<proteinExistence type="predicted"/>
<evidence type="ECO:0000313" key="2">
    <source>
        <dbReference type="EMBL" id="PWJ54730.1"/>
    </source>
</evidence>
<reference evidence="2 3" key="1">
    <citation type="submission" date="2018-03" db="EMBL/GenBank/DDBJ databases">
        <title>Genomic Encyclopedia of Archaeal and Bacterial Type Strains, Phase II (KMG-II): from individual species to whole genera.</title>
        <authorList>
            <person name="Goeker M."/>
        </authorList>
    </citation>
    <scope>NUCLEOTIDE SEQUENCE [LARGE SCALE GENOMIC DNA]</scope>
    <source>
        <strain evidence="2 3">DSM 100346</strain>
    </source>
</reference>
<name>A0A316ACN0_9BACT</name>
<dbReference type="Pfam" id="PF13558">
    <property type="entry name" value="SbcC_Walker_B"/>
    <property type="match status" value="1"/>
</dbReference>
<dbReference type="AlphaFoldDB" id="A0A316ACN0"/>
<dbReference type="Proteomes" id="UP000245880">
    <property type="component" value="Unassembled WGS sequence"/>
</dbReference>
<keyword evidence="3" id="KW-1185">Reference proteome</keyword>
<dbReference type="SUPFAM" id="SSF52540">
    <property type="entry name" value="P-loop containing nucleoside triphosphate hydrolases"/>
    <property type="match status" value="1"/>
</dbReference>
<feature type="coiled-coil region" evidence="1">
    <location>
        <begin position="248"/>
        <end position="323"/>
    </location>
</feature>
<dbReference type="InterPro" id="IPR027417">
    <property type="entry name" value="P-loop_NTPase"/>
</dbReference>
<feature type="coiled-coil region" evidence="1">
    <location>
        <begin position="784"/>
        <end position="849"/>
    </location>
</feature>
<protein>
    <submittedName>
        <fullName evidence="2">Exonuclease SbcC</fullName>
    </submittedName>
</protein>
<dbReference type="PANTHER" id="PTHR32114">
    <property type="entry name" value="ABC TRANSPORTER ABCH.3"/>
    <property type="match status" value="1"/>
</dbReference>
<comment type="caution">
    <text evidence="2">The sequence shown here is derived from an EMBL/GenBank/DDBJ whole genome shotgun (WGS) entry which is preliminary data.</text>
</comment>
<evidence type="ECO:0000313" key="3">
    <source>
        <dbReference type="Proteomes" id="UP000245880"/>
    </source>
</evidence>
<feature type="coiled-coil region" evidence="1">
    <location>
        <begin position="533"/>
        <end position="560"/>
    </location>
</feature>
<dbReference type="OrthoDB" id="9795626at2"/>
<accession>A0A316ACN0</accession>
<dbReference type="GO" id="GO:0016887">
    <property type="term" value="F:ATP hydrolysis activity"/>
    <property type="evidence" value="ECO:0007669"/>
    <property type="project" value="InterPro"/>
</dbReference>
<dbReference type="GO" id="GO:0004527">
    <property type="term" value="F:exonuclease activity"/>
    <property type="evidence" value="ECO:0007669"/>
    <property type="project" value="UniProtKB-KW"/>
</dbReference>
<dbReference type="GO" id="GO:0005524">
    <property type="term" value="F:ATP binding"/>
    <property type="evidence" value="ECO:0007669"/>
    <property type="project" value="InterPro"/>
</dbReference>